<dbReference type="PANTHER" id="PTHR37816:SF2">
    <property type="entry name" value="DNA TOPOLOGY MODULATION PROTEIN FLAR-RELATED PROTEIN"/>
    <property type="match status" value="1"/>
</dbReference>
<comment type="caution">
    <text evidence="1">The sequence shown here is derived from an EMBL/GenBank/DDBJ whole genome shotgun (WGS) entry which is preliminary data.</text>
</comment>
<evidence type="ECO:0000313" key="2">
    <source>
        <dbReference type="Proteomes" id="UP001418796"/>
    </source>
</evidence>
<dbReference type="InterPro" id="IPR027417">
    <property type="entry name" value="P-loop_NTPase"/>
</dbReference>
<dbReference type="EMBL" id="JBCITK010000001">
    <property type="protein sequence ID" value="MEN0642681.1"/>
    <property type="molecule type" value="Genomic_DNA"/>
</dbReference>
<proteinExistence type="predicted"/>
<organism evidence="1 2">
    <name type="scientific">Alkalicoccobacillus gibsonii</name>
    <dbReference type="NCBI Taxonomy" id="79881"/>
    <lineage>
        <taxon>Bacteria</taxon>
        <taxon>Bacillati</taxon>
        <taxon>Bacillota</taxon>
        <taxon>Bacilli</taxon>
        <taxon>Bacillales</taxon>
        <taxon>Bacillaceae</taxon>
        <taxon>Alkalicoccobacillus</taxon>
    </lineage>
</organism>
<reference evidence="1 2" key="1">
    <citation type="submission" date="2024-03" db="EMBL/GenBank/DDBJ databases">
        <title>Bacilli Hybrid Assemblies.</title>
        <authorList>
            <person name="Kovac J."/>
        </authorList>
    </citation>
    <scope>NUCLEOTIDE SEQUENCE [LARGE SCALE GENOMIC DNA]</scope>
    <source>
        <strain evidence="1 2">FSL R7-0666</strain>
    </source>
</reference>
<accession>A0ABU9VFJ9</accession>
<name>A0ABU9VFJ9_9BACI</name>
<dbReference type="InterPro" id="IPR052922">
    <property type="entry name" value="Cytidylate_Kinase-2"/>
</dbReference>
<dbReference type="Gene3D" id="3.40.50.300">
    <property type="entry name" value="P-loop containing nucleotide triphosphate hydrolases"/>
    <property type="match status" value="1"/>
</dbReference>
<dbReference type="PANTHER" id="PTHR37816">
    <property type="entry name" value="YALI0E33011P"/>
    <property type="match status" value="1"/>
</dbReference>
<sequence length="185" mass="22000">MIQKEQEEDCMKSLPNKIHIIGSVGSGKTTYAKKLSIQTGIQYYELDNMVWKRIEGSRDIRRSVEERNEHLATILQLDKWIIEGVHHTWVKSSLDHADFIIFLDTPYGKRNYRIIKRFIRQIVGIEKANYTPTFKMFINMFKWNAYFENKSKPEILKLLDHYGDKVVICKNNVDLKNFIKMELRQ</sequence>
<dbReference type="SUPFAM" id="SSF52540">
    <property type="entry name" value="P-loop containing nucleoside triphosphate hydrolases"/>
    <property type="match status" value="1"/>
</dbReference>
<evidence type="ECO:0000313" key="1">
    <source>
        <dbReference type="EMBL" id="MEN0642681.1"/>
    </source>
</evidence>
<dbReference type="Proteomes" id="UP001418796">
    <property type="component" value="Unassembled WGS sequence"/>
</dbReference>
<gene>
    <name evidence="1" type="ORF">MKY91_05850</name>
</gene>
<protein>
    <submittedName>
        <fullName evidence="1">DNA topology modulation protein FlaR</fullName>
    </submittedName>
</protein>
<dbReference type="RefSeq" id="WP_343129763.1">
    <property type="nucleotide sequence ID" value="NZ_JBCITK010000001.1"/>
</dbReference>
<keyword evidence="2" id="KW-1185">Reference proteome</keyword>